<dbReference type="Gene3D" id="2.40.50.100">
    <property type="match status" value="1"/>
</dbReference>
<evidence type="ECO:0000313" key="5">
    <source>
        <dbReference type="EMBL" id="MDE52305.1"/>
    </source>
</evidence>
<dbReference type="InterPro" id="IPR039169">
    <property type="entry name" value="Abitram"/>
</dbReference>
<dbReference type="EMBL" id="GGYP01007534">
    <property type="protein sequence ID" value="MDE52305.1"/>
    <property type="molecule type" value="Transcribed_RNA"/>
</dbReference>
<name>A0A6G1SP89_9ACAR</name>
<dbReference type="InterPro" id="IPR011053">
    <property type="entry name" value="Single_hybrid_motif"/>
</dbReference>
<dbReference type="GO" id="GO:0005634">
    <property type="term" value="C:nucleus"/>
    <property type="evidence" value="ECO:0007669"/>
    <property type="project" value="TreeGrafter"/>
</dbReference>
<evidence type="ECO:0000256" key="4">
    <source>
        <dbReference type="SAM" id="MobiDB-lite"/>
    </source>
</evidence>
<evidence type="ECO:0000256" key="1">
    <source>
        <dbReference type="ARBA" id="ARBA00010764"/>
    </source>
</evidence>
<sequence>MNDDIQMLSDKSEPPLEVKTEDERTTDKHDLAHNDIEDQQPDEKHYHDSTFNRNKTLIAQYVNRIIKDYPTPTERYYDIRLVASSRQNYFGEVGDQCVMFHSNKLCLVTLAPTHPVIAEDKTISKIDFKFEGDEKIDRLASQAKGKRKRGGQKLRKNSPICSVSCTDGSKYIVISCVSSRLVEVNTKIMSDPDLIKRRPLSEGYIAIIQATDWKHVDKTKDSFPKLGQTIQTTYEDEAGD</sequence>
<gene>
    <name evidence="5" type="primary">fam206a</name>
    <name evidence="5" type="ORF">g.8455</name>
</gene>
<dbReference type="SUPFAM" id="SSF51230">
    <property type="entry name" value="Single hybrid motif"/>
    <property type="match status" value="1"/>
</dbReference>
<evidence type="ECO:0000256" key="2">
    <source>
        <dbReference type="ARBA" id="ARBA00019325"/>
    </source>
</evidence>
<dbReference type="PANTHER" id="PTHR13651">
    <property type="entry name" value="PROTEIN ABITRAM"/>
    <property type="match status" value="1"/>
</dbReference>
<proteinExistence type="inferred from homology"/>
<dbReference type="AlphaFoldDB" id="A0A6G1SP89"/>
<evidence type="ECO:0000256" key="3">
    <source>
        <dbReference type="ARBA" id="ARBA00030463"/>
    </source>
</evidence>
<feature type="compositionally biased region" description="Basic and acidic residues" evidence="4">
    <location>
        <begin position="10"/>
        <end position="48"/>
    </location>
</feature>
<organism evidence="5">
    <name type="scientific">Aceria tosichella</name>
    <name type="common">wheat curl mite</name>
    <dbReference type="NCBI Taxonomy" id="561515"/>
    <lineage>
        <taxon>Eukaryota</taxon>
        <taxon>Metazoa</taxon>
        <taxon>Ecdysozoa</taxon>
        <taxon>Arthropoda</taxon>
        <taxon>Chelicerata</taxon>
        <taxon>Arachnida</taxon>
        <taxon>Acari</taxon>
        <taxon>Acariformes</taxon>
        <taxon>Trombidiformes</taxon>
        <taxon>Prostigmata</taxon>
        <taxon>Eupodina</taxon>
        <taxon>Eriophyoidea</taxon>
        <taxon>Eriophyidae</taxon>
        <taxon>Eriophyinae</taxon>
        <taxon>Aceriini</taxon>
        <taxon>Aceria</taxon>
    </lineage>
</organism>
<dbReference type="Pfam" id="PF01597">
    <property type="entry name" value="GCV_H"/>
    <property type="match status" value="1"/>
</dbReference>
<comment type="similarity">
    <text evidence="1">Belongs to the ABITRAM family.</text>
</comment>
<reference evidence="5" key="1">
    <citation type="submission" date="2018-10" db="EMBL/GenBank/DDBJ databases">
        <title>Transcriptome assembly of Aceria tosichella (Wheat curl mite) Type 2.</title>
        <authorList>
            <person name="Scully E.D."/>
            <person name="Geib S.M."/>
            <person name="Palmer N.A."/>
            <person name="Gupta A.K."/>
            <person name="Sarath G."/>
            <person name="Tatineni S."/>
        </authorList>
    </citation>
    <scope>NUCLEOTIDE SEQUENCE</scope>
    <source>
        <strain evidence="5">LincolnNE</strain>
    </source>
</reference>
<feature type="region of interest" description="Disordered" evidence="4">
    <location>
        <begin position="1"/>
        <end position="48"/>
    </location>
</feature>
<dbReference type="PANTHER" id="PTHR13651:SF0">
    <property type="entry name" value="PROTEIN ABITRAM"/>
    <property type="match status" value="1"/>
</dbReference>
<protein>
    <recommendedName>
        <fullName evidence="2">Protein Abitram</fullName>
    </recommendedName>
    <alternativeName>
        <fullName evidence="3">Actin-binding transcription modulator</fullName>
    </alternativeName>
</protein>
<accession>A0A6G1SP89</accession>
<dbReference type="InterPro" id="IPR033753">
    <property type="entry name" value="GCV_H/Fam206"/>
</dbReference>